<feature type="region of interest" description="Disordered" evidence="2">
    <location>
        <begin position="91"/>
        <end position="110"/>
    </location>
</feature>
<evidence type="ECO:0000256" key="1">
    <source>
        <dbReference type="SAM" id="Coils"/>
    </source>
</evidence>
<keyword evidence="4" id="KW-1185">Reference proteome</keyword>
<reference evidence="3 4" key="1">
    <citation type="journal article" date="2020" name="G3 (Bethesda)">
        <title>Genetic Underpinnings of Host Manipulation by Ophiocordyceps as Revealed by Comparative Transcriptomics.</title>
        <authorList>
            <person name="Will I."/>
            <person name="Das B."/>
            <person name="Trinh T."/>
            <person name="Brachmann A."/>
            <person name="Ohm R.A."/>
            <person name="de Bekker C."/>
        </authorList>
    </citation>
    <scope>NUCLEOTIDE SEQUENCE [LARGE SCALE GENOMIC DNA]</scope>
    <source>
        <strain evidence="3 4">EC05</strain>
    </source>
</reference>
<dbReference type="EMBL" id="JAACLJ010000007">
    <property type="protein sequence ID" value="KAF4582806.1"/>
    <property type="molecule type" value="Genomic_DNA"/>
</dbReference>
<keyword evidence="1" id="KW-0175">Coiled coil</keyword>
<protein>
    <submittedName>
        <fullName evidence="3">Putative enterotoxin</fullName>
    </submittedName>
</protein>
<proteinExistence type="predicted"/>
<dbReference type="AlphaFoldDB" id="A0A8H4VBF9"/>
<feature type="coiled-coil region" evidence="1">
    <location>
        <begin position="390"/>
        <end position="417"/>
    </location>
</feature>
<organism evidence="3 4">
    <name type="scientific">Ophiocordyceps camponoti-floridani</name>
    <dbReference type="NCBI Taxonomy" id="2030778"/>
    <lineage>
        <taxon>Eukaryota</taxon>
        <taxon>Fungi</taxon>
        <taxon>Dikarya</taxon>
        <taxon>Ascomycota</taxon>
        <taxon>Pezizomycotina</taxon>
        <taxon>Sordariomycetes</taxon>
        <taxon>Hypocreomycetidae</taxon>
        <taxon>Hypocreales</taxon>
        <taxon>Ophiocordycipitaceae</taxon>
        <taxon>Ophiocordyceps</taxon>
    </lineage>
</organism>
<sequence length="666" mass="73953">MSLLHCSSVAATDRATIFRRQTPPAFRHQTRPSLYAESAPIGLVSEAARKGMPRIGFQGMNLRSKTIVYPGGVTRLKEIPPMLKELARSTPPKLRKKTKTGVERIPGEPLGPAKRPTLRPLWSHITQAKAKLDDIIALIKKKRGEFKQVWKNIVRWGSINRAHQVAVKAEAFMTEISDMVHQAAEIINTYTGIDSSAFGLVWSCFKEARHLHAGVMAQEALQSIEHYVISRWKERRQASFDKPDVVQETWNTADAVMHATVIADRLGGQYLEKLSRFQSIEKSIHKSTRETIHRNVEEAISLSGAIFMKTKEKPFDAIKRELELLGSELLVLERPVQSLVASVLLLEKDCSESKEITIKLMRTIEDLKQPESSKSSVEFQARKTRELQELSSFADHLTQTQEQLRKVERNLDNIIKKKMFTTDADTDDIISDVIGRISGTAALLAVKQAVADTPVVRGLVLTQHMNRIVNSLGELTDSKKRVSLPDVDSASNLDMTAEESAVSEVTTTTTGTKTKTTTTTTKGQADMKSKINKVADQIKNVAQTVKAKVPKDMPDLVASKSPARIIQGLEAAEKTGSGVSKPLLDVLAALETIKVPTGLPSQVAKRRKSVKVILKDIEMKMHVPQLTRLLTRSTMPETILDEAESLLVQRLKTAGGGDKDVFIEYM</sequence>
<feature type="compositionally biased region" description="Low complexity" evidence="2">
    <location>
        <begin position="506"/>
        <end position="523"/>
    </location>
</feature>
<evidence type="ECO:0000256" key="2">
    <source>
        <dbReference type="SAM" id="MobiDB-lite"/>
    </source>
</evidence>
<accession>A0A8H4VBF9</accession>
<dbReference type="OrthoDB" id="10372784at2759"/>
<gene>
    <name evidence="3" type="ORF">GQ602_005950</name>
</gene>
<comment type="caution">
    <text evidence="3">The sequence shown here is derived from an EMBL/GenBank/DDBJ whole genome shotgun (WGS) entry which is preliminary data.</text>
</comment>
<name>A0A8H4VBF9_9HYPO</name>
<dbReference type="Proteomes" id="UP000562929">
    <property type="component" value="Unassembled WGS sequence"/>
</dbReference>
<evidence type="ECO:0000313" key="3">
    <source>
        <dbReference type="EMBL" id="KAF4582806.1"/>
    </source>
</evidence>
<feature type="region of interest" description="Disordered" evidence="2">
    <location>
        <begin position="490"/>
        <end position="524"/>
    </location>
</feature>
<evidence type="ECO:0000313" key="4">
    <source>
        <dbReference type="Proteomes" id="UP000562929"/>
    </source>
</evidence>